<feature type="domain" description="ATPase BadF/BadG/BcrA/BcrD type" evidence="2">
    <location>
        <begin position="9"/>
        <end position="310"/>
    </location>
</feature>
<dbReference type="AlphaFoldDB" id="A0A4D4J8H1"/>
<feature type="region of interest" description="Disordered" evidence="1">
    <location>
        <begin position="322"/>
        <end position="346"/>
    </location>
</feature>
<proteinExistence type="predicted"/>
<keyword evidence="4" id="KW-1185">Reference proteome</keyword>
<evidence type="ECO:0000313" key="4">
    <source>
        <dbReference type="Proteomes" id="UP000298860"/>
    </source>
</evidence>
<dbReference type="Proteomes" id="UP000298860">
    <property type="component" value="Unassembled WGS sequence"/>
</dbReference>
<comment type="caution">
    <text evidence="3">The sequence shown here is derived from an EMBL/GenBank/DDBJ whole genome shotgun (WGS) entry which is preliminary data.</text>
</comment>
<dbReference type="Gene3D" id="3.30.420.40">
    <property type="match status" value="2"/>
</dbReference>
<dbReference type="RefSeq" id="WP_137813382.1">
    <property type="nucleotide sequence ID" value="NZ_BJFL01000006.1"/>
</dbReference>
<dbReference type="Pfam" id="PF01869">
    <property type="entry name" value="BcrAD_BadFG"/>
    <property type="match status" value="1"/>
</dbReference>
<dbReference type="PANTHER" id="PTHR43190:SF3">
    <property type="entry name" value="N-ACETYL-D-GLUCOSAMINE KINASE"/>
    <property type="match status" value="1"/>
</dbReference>
<dbReference type="InterPro" id="IPR002731">
    <property type="entry name" value="ATPase_BadF"/>
</dbReference>
<gene>
    <name evidence="3" type="ORF">GTS_19000</name>
</gene>
<name>A0A4D4J8H1_9PSEU</name>
<keyword evidence="3" id="KW-0418">Kinase</keyword>
<keyword evidence="3" id="KW-0808">Transferase</keyword>
<dbReference type="PANTHER" id="PTHR43190">
    <property type="entry name" value="N-ACETYL-D-GLUCOSAMINE KINASE"/>
    <property type="match status" value="1"/>
</dbReference>
<dbReference type="OrthoDB" id="8701357at2"/>
<reference evidence="4" key="1">
    <citation type="submission" date="2019-04" db="EMBL/GenBank/DDBJ databases">
        <title>Draft genome sequence of Pseudonocardiaceae bacterium SL3-2-4.</title>
        <authorList>
            <person name="Ningsih F."/>
            <person name="Yokota A."/>
            <person name="Sakai Y."/>
            <person name="Nanatani K."/>
            <person name="Yabe S."/>
            <person name="Oetari A."/>
            <person name="Sjamsuridzal W."/>
        </authorList>
    </citation>
    <scope>NUCLEOTIDE SEQUENCE [LARGE SCALE GENOMIC DNA]</scope>
    <source>
        <strain evidence="4">SL3-2-4</strain>
    </source>
</reference>
<dbReference type="SUPFAM" id="SSF53067">
    <property type="entry name" value="Actin-like ATPase domain"/>
    <property type="match status" value="2"/>
</dbReference>
<accession>A0A4D4J8H1</accession>
<dbReference type="EMBL" id="BJFL01000006">
    <property type="protein sequence ID" value="GDY30267.1"/>
    <property type="molecule type" value="Genomic_DNA"/>
</dbReference>
<sequence length="346" mass="34092">MSAQDGRVVGVDVGGTSTRALLAGVDGSRLGTGTAGGANPNSHRPEEAAERITTALRAALAGADPGTVSAGVVGMAGSSRLADPRVAELFDAAWRRAGLRCPMRVVADYEAAFAAGTAEPDGTALVAGTGSVAARIENRRRVATAGGYGWLLGDEGSAFWLGREAVRVALRALESAAPPGALATAVLGAVLGEAPAAGGPDAARRQFAALISAINGEPPIRLARLAPLVSRAVAEGDPAAAAVVAEAARLLTDAAMAVRRDGETTPVVLIGSLVGPASPVGERLRAELAARCSGPVYVADDGAAGAAWLAAVDLAGPAAGRPIRCGDAAGPDGRRAASGAAPTSSP</sequence>
<organism evidence="3 4">
    <name type="scientific">Gandjariella thermophila</name>
    <dbReference type="NCBI Taxonomy" id="1931992"/>
    <lineage>
        <taxon>Bacteria</taxon>
        <taxon>Bacillati</taxon>
        <taxon>Actinomycetota</taxon>
        <taxon>Actinomycetes</taxon>
        <taxon>Pseudonocardiales</taxon>
        <taxon>Pseudonocardiaceae</taxon>
        <taxon>Gandjariella</taxon>
    </lineage>
</organism>
<evidence type="ECO:0000256" key="1">
    <source>
        <dbReference type="SAM" id="MobiDB-lite"/>
    </source>
</evidence>
<dbReference type="InterPro" id="IPR043129">
    <property type="entry name" value="ATPase_NBD"/>
</dbReference>
<protein>
    <submittedName>
        <fullName evidence="3">N-acetylglucosamine kinase</fullName>
    </submittedName>
</protein>
<evidence type="ECO:0000313" key="3">
    <source>
        <dbReference type="EMBL" id="GDY30267.1"/>
    </source>
</evidence>
<dbReference type="InterPro" id="IPR052519">
    <property type="entry name" value="Euk-type_GlcNAc_Kinase"/>
</dbReference>
<dbReference type="GO" id="GO:0016301">
    <property type="term" value="F:kinase activity"/>
    <property type="evidence" value="ECO:0007669"/>
    <property type="project" value="UniProtKB-KW"/>
</dbReference>
<evidence type="ECO:0000259" key="2">
    <source>
        <dbReference type="Pfam" id="PF01869"/>
    </source>
</evidence>